<dbReference type="HAMAP" id="MF_00060">
    <property type="entry name" value="SurE"/>
    <property type="match status" value="1"/>
</dbReference>
<feature type="binding site" evidence="7">
    <location>
        <position position="39"/>
    </location>
    <ligand>
        <name>a divalent metal cation</name>
        <dbReference type="ChEBI" id="CHEBI:60240"/>
    </ligand>
</feature>
<evidence type="ECO:0000256" key="2">
    <source>
        <dbReference type="ARBA" id="ARBA00011062"/>
    </source>
</evidence>
<dbReference type="RefSeq" id="WP_390307421.1">
    <property type="nucleotide sequence ID" value="NZ_JBHRRZ010000036.1"/>
</dbReference>
<evidence type="ECO:0000313" key="10">
    <source>
        <dbReference type="Proteomes" id="UP001595387"/>
    </source>
</evidence>
<dbReference type="NCBIfam" id="TIGR00087">
    <property type="entry name" value="surE"/>
    <property type="match status" value="1"/>
</dbReference>
<protein>
    <recommendedName>
        <fullName evidence="7">5'-nucleotidase SurE</fullName>
        <ecNumber evidence="7">3.1.3.5</ecNumber>
    </recommendedName>
    <alternativeName>
        <fullName evidence="7">Nucleoside 5'-monophosphate phosphohydrolase</fullName>
    </alternativeName>
</protein>
<feature type="domain" description="Survival protein SurE-like phosphatase/nucleotidase" evidence="8">
    <location>
        <begin position="3"/>
        <end position="183"/>
    </location>
</feature>
<dbReference type="PANTHER" id="PTHR30457">
    <property type="entry name" value="5'-NUCLEOTIDASE SURE"/>
    <property type="match status" value="1"/>
</dbReference>
<evidence type="ECO:0000256" key="3">
    <source>
        <dbReference type="ARBA" id="ARBA00022490"/>
    </source>
</evidence>
<keyword evidence="3 7" id="KW-0963">Cytoplasm</keyword>
<comment type="catalytic activity">
    <reaction evidence="1 7">
        <text>a ribonucleoside 5'-phosphate + H2O = a ribonucleoside + phosphate</text>
        <dbReference type="Rhea" id="RHEA:12484"/>
        <dbReference type="ChEBI" id="CHEBI:15377"/>
        <dbReference type="ChEBI" id="CHEBI:18254"/>
        <dbReference type="ChEBI" id="CHEBI:43474"/>
        <dbReference type="ChEBI" id="CHEBI:58043"/>
        <dbReference type="EC" id="3.1.3.5"/>
    </reaction>
</comment>
<dbReference type="EC" id="3.1.3.5" evidence="7"/>
<feature type="binding site" evidence="7">
    <location>
        <position position="8"/>
    </location>
    <ligand>
        <name>a divalent metal cation</name>
        <dbReference type="ChEBI" id="CHEBI:60240"/>
    </ligand>
</feature>
<organism evidence="9 10">
    <name type="scientific">Virgibacillus sediminis</name>
    <dbReference type="NCBI Taxonomy" id="202260"/>
    <lineage>
        <taxon>Bacteria</taxon>
        <taxon>Bacillati</taxon>
        <taxon>Bacillota</taxon>
        <taxon>Bacilli</taxon>
        <taxon>Bacillales</taxon>
        <taxon>Bacillaceae</taxon>
        <taxon>Virgibacillus</taxon>
    </lineage>
</organism>
<dbReference type="Gene3D" id="3.40.1210.10">
    <property type="entry name" value="Survival protein SurE-like phosphatase/nucleotidase"/>
    <property type="match status" value="1"/>
</dbReference>
<proteinExistence type="inferred from homology"/>
<accession>A0ABV7A8S4</accession>
<evidence type="ECO:0000313" key="9">
    <source>
        <dbReference type="EMBL" id="MFC2949452.1"/>
    </source>
</evidence>
<dbReference type="GO" id="GO:0008253">
    <property type="term" value="F:5'-nucleotidase activity"/>
    <property type="evidence" value="ECO:0007669"/>
    <property type="project" value="UniProtKB-EC"/>
</dbReference>
<dbReference type="PANTHER" id="PTHR30457:SF12">
    <property type="entry name" value="5'_3'-NUCLEOTIDASE SURE"/>
    <property type="match status" value="1"/>
</dbReference>
<evidence type="ECO:0000256" key="6">
    <source>
        <dbReference type="ARBA" id="ARBA00022801"/>
    </source>
</evidence>
<comment type="function">
    <text evidence="7">Nucleotidase that shows phosphatase activity on nucleoside 5'-monophosphates.</text>
</comment>
<name>A0ABV7A8S4_9BACI</name>
<dbReference type="EMBL" id="JBHRRZ010000036">
    <property type="protein sequence ID" value="MFC2949452.1"/>
    <property type="molecule type" value="Genomic_DNA"/>
</dbReference>
<dbReference type="Proteomes" id="UP001595387">
    <property type="component" value="Unassembled WGS sequence"/>
</dbReference>
<dbReference type="InterPro" id="IPR002828">
    <property type="entry name" value="SurE-like_Pase/nucleotidase"/>
</dbReference>
<dbReference type="Pfam" id="PF01975">
    <property type="entry name" value="SurE"/>
    <property type="match status" value="1"/>
</dbReference>
<dbReference type="GO" id="GO:0008254">
    <property type="term" value="F:3'-nucleotidase activity"/>
    <property type="evidence" value="ECO:0007669"/>
    <property type="project" value="UniProtKB-EC"/>
</dbReference>
<sequence length="267" mass="29803">MNILVTNDDGIFAPGVSLLVEVLQHFGDVYIVCPDKEQSAVSHSITLRRPLKARAVHIFPGAKGAWAVNGTPADCVKLGMDVLLDEQPDIVFSGLNAGPNVGRDFYYSGTLAAAAEASLYGVHAVAMSLNAFQESEIKESHVRPLIYDVVRTIIQHKLPKGMFLNINFPNLPKHRCRGIAVLPLEMGITRYRYAGFHDPHGNAFHWLKDNWASMEDGMEDSDFSKLKQGYITVSPVEFRQVQTRKRELVEKMFQEAPIIQEEETTHA</sequence>
<evidence type="ECO:0000256" key="7">
    <source>
        <dbReference type="HAMAP-Rule" id="MF_00060"/>
    </source>
</evidence>
<comment type="caution">
    <text evidence="9">The sequence shown here is derived from an EMBL/GenBank/DDBJ whole genome shotgun (WGS) entry which is preliminary data.</text>
</comment>
<gene>
    <name evidence="7 9" type="primary">surE</name>
    <name evidence="9" type="ORF">ACFODW_14115</name>
</gene>
<reference evidence="10" key="1">
    <citation type="journal article" date="2019" name="Int. J. Syst. Evol. Microbiol.">
        <title>The Global Catalogue of Microorganisms (GCM) 10K type strain sequencing project: providing services to taxonomists for standard genome sequencing and annotation.</title>
        <authorList>
            <consortium name="The Broad Institute Genomics Platform"/>
            <consortium name="The Broad Institute Genome Sequencing Center for Infectious Disease"/>
            <person name="Wu L."/>
            <person name="Ma J."/>
        </authorList>
    </citation>
    <scope>NUCLEOTIDE SEQUENCE [LARGE SCALE GENOMIC DNA]</scope>
    <source>
        <strain evidence="10">KCTC 13193</strain>
    </source>
</reference>
<keyword evidence="4 7" id="KW-0479">Metal-binding</keyword>
<evidence type="ECO:0000256" key="1">
    <source>
        <dbReference type="ARBA" id="ARBA00000815"/>
    </source>
</evidence>
<dbReference type="InterPro" id="IPR036523">
    <property type="entry name" value="SurE-like_sf"/>
</dbReference>
<comment type="cofactor">
    <cofactor evidence="7">
        <name>a divalent metal cation</name>
        <dbReference type="ChEBI" id="CHEBI:60240"/>
    </cofactor>
    <text evidence="7">Binds 1 divalent metal cation per subunit.</text>
</comment>
<keyword evidence="5 7" id="KW-0547">Nucleotide-binding</keyword>
<dbReference type="SUPFAM" id="SSF64167">
    <property type="entry name" value="SurE-like"/>
    <property type="match status" value="1"/>
</dbReference>
<keyword evidence="6 7" id="KW-0378">Hydrolase</keyword>
<evidence type="ECO:0000259" key="8">
    <source>
        <dbReference type="Pfam" id="PF01975"/>
    </source>
</evidence>
<evidence type="ECO:0000256" key="4">
    <source>
        <dbReference type="ARBA" id="ARBA00022723"/>
    </source>
</evidence>
<comment type="subcellular location">
    <subcellularLocation>
        <location evidence="7">Cytoplasm</location>
    </subcellularLocation>
</comment>
<feature type="binding site" evidence="7">
    <location>
        <position position="96"/>
    </location>
    <ligand>
        <name>a divalent metal cation</name>
        <dbReference type="ChEBI" id="CHEBI:60240"/>
    </ligand>
</feature>
<dbReference type="InterPro" id="IPR030048">
    <property type="entry name" value="SurE"/>
</dbReference>
<comment type="similarity">
    <text evidence="2 7">Belongs to the SurE nucleotidase family.</text>
</comment>
<keyword evidence="10" id="KW-1185">Reference proteome</keyword>
<evidence type="ECO:0000256" key="5">
    <source>
        <dbReference type="ARBA" id="ARBA00022741"/>
    </source>
</evidence>
<feature type="binding site" evidence="7">
    <location>
        <position position="9"/>
    </location>
    <ligand>
        <name>a divalent metal cation</name>
        <dbReference type="ChEBI" id="CHEBI:60240"/>
    </ligand>
</feature>